<proteinExistence type="inferred from homology"/>
<dbReference type="RefSeq" id="WP_134210687.1">
    <property type="nucleotide sequence ID" value="NZ_CP038015.1"/>
</dbReference>
<evidence type="ECO:0000256" key="3">
    <source>
        <dbReference type="ARBA" id="ARBA00022962"/>
    </source>
</evidence>
<dbReference type="SUPFAM" id="SSF52540">
    <property type="entry name" value="P-loop containing nucleoside triphosphate hydrolases"/>
    <property type="match status" value="1"/>
</dbReference>
<keyword evidence="7" id="KW-1185">Reference proteome</keyword>
<sequence>MNGIMIQGTASNVGKSMICSALCRLFANEGFHVAPFKSQNMSTFSTKIANGLELSTAQFAQAQAAKVEPLPQMNPILLKPSGHMSSEVWLLGKKVNDMQAIAYRETFYDVGLQVIKKSLEFVDQNYDVVVLEGAGSPVEMNLTDRELVNMSIADLADVPVILVADIERGGVFASIVGTLELLPKAHRNRVRGIIINKFRGDIGLFNSGVSFIESYTKIPVLGVIPFMDNHEIEEEDSFITHHDVASKTSGEDKYDEWAYHVAAHLDWPQIKDMVEKR</sequence>
<dbReference type="KEGG" id="panc:E2636_13665"/>
<dbReference type="OrthoDB" id="9808302at2"/>
<dbReference type="NCBIfam" id="NF001989">
    <property type="entry name" value="PRK00784.1"/>
    <property type="match status" value="1"/>
</dbReference>
<name>A0A4P7A131_9BACL</name>
<dbReference type="Proteomes" id="UP000294292">
    <property type="component" value="Chromosome"/>
</dbReference>
<evidence type="ECO:0000313" key="6">
    <source>
        <dbReference type="EMBL" id="QBP42129.1"/>
    </source>
</evidence>
<evidence type="ECO:0000256" key="1">
    <source>
        <dbReference type="ARBA" id="ARBA00004953"/>
    </source>
</evidence>
<dbReference type="Gene3D" id="3.40.50.300">
    <property type="entry name" value="P-loop containing nucleotide triphosphate hydrolases"/>
    <property type="match status" value="1"/>
</dbReference>
<comment type="function">
    <text evidence="4">Catalyzes amidations at positions B, D, E, and G on adenosylcobyrinic A,C-diamide. NH(2) groups are provided by glutamine, and one molecule of ATP is hydrogenolyzed for each amidation.</text>
</comment>
<comment type="pathway">
    <text evidence="1 4">Cofactor biosynthesis; adenosylcobalamin biosynthesis.</text>
</comment>
<protein>
    <recommendedName>
        <fullName evidence="4">Cobyric acid synthase</fullName>
    </recommendedName>
</protein>
<dbReference type="GO" id="GO:0003824">
    <property type="term" value="F:catalytic activity"/>
    <property type="evidence" value="ECO:0007669"/>
    <property type="project" value="InterPro"/>
</dbReference>
<evidence type="ECO:0000259" key="5">
    <source>
        <dbReference type="Pfam" id="PF01656"/>
    </source>
</evidence>
<feature type="domain" description="CobQ/CobB/MinD/ParA nucleotide binding" evidence="5">
    <location>
        <begin position="4"/>
        <end position="230"/>
    </location>
</feature>
<dbReference type="EMBL" id="CP038015">
    <property type="protein sequence ID" value="QBP42129.1"/>
    <property type="molecule type" value="Genomic_DNA"/>
</dbReference>
<keyword evidence="3 4" id="KW-0315">Glutamine amidotransferase</keyword>
<dbReference type="InterPro" id="IPR004459">
    <property type="entry name" value="CobQ_synth"/>
</dbReference>
<evidence type="ECO:0000313" key="7">
    <source>
        <dbReference type="Proteomes" id="UP000294292"/>
    </source>
</evidence>
<dbReference type="PANTHER" id="PTHR21343">
    <property type="entry name" value="DETHIOBIOTIN SYNTHETASE"/>
    <property type="match status" value="1"/>
</dbReference>
<comment type="caution">
    <text evidence="4">Lacks conserved residue(s) required for the propagation of feature annotation.</text>
</comment>
<dbReference type="Pfam" id="PF01656">
    <property type="entry name" value="CbiA"/>
    <property type="match status" value="1"/>
</dbReference>
<comment type="similarity">
    <text evidence="4">Belongs to the CobB/CobQ family. CobQ subfamily.</text>
</comment>
<organism evidence="6 7">
    <name type="scientific">Paenisporosarcina antarctica</name>
    <dbReference type="NCBI Taxonomy" id="417367"/>
    <lineage>
        <taxon>Bacteria</taxon>
        <taxon>Bacillati</taxon>
        <taxon>Bacillota</taxon>
        <taxon>Bacilli</taxon>
        <taxon>Bacillales</taxon>
        <taxon>Caryophanaceae</taxon>
        <taxon>Paenisporosarcina</taxon>
    </lineage>
</organism>
<dbReference type="UniPathway" id="UPA00148"/>
<dbReference type="AlphaFoldDB" id="A0A4P7A131"/>
<keyword evidence="2 4" id="KW-0169">Cobalamin biosynthesis</keyword>
<evidence type="ECO:0000256" key="4">
    <source>
        <dbReference type="HAMAP-Rule" id="MF_00028"/>
    </source>
</evidence>
<dbReference type="HAMAP" id="MF_00028">
    <property type="entry name" value="CobQ"/>
    <property type="match status" value="1"/>
</dbReference>
<dbReference type="NCBIfam" id="TIGR00313">
    <property type="entry name" value="cobQ"/>
    <property type="match status" value="1"/>
</dbReference>
<dbReference type="PANTHER" id="PTHR21343:SF1">
    <property type="entry name" value="COBYRIC ACID SYNTHASE"/>
    <property type="match status" value="1"/>
</dbReference>
<dbReference type="InterPro" id="IPR002586">
    <property type="entry name" value="CobQ/CobB/MinD/ParA_Nub-bd_dom"/>
</dbReference>
<evidence type="ECO:0000256" key="2">
    <source>
        <dbReference type="ARBA" id="ARBA00022573"/>
    </source>
</evidence>
<dbReference type="InterPro" id="IPR027417">
    <property type="entry name" value="P-loop_NTPase"/>
</dbReference>
<reference evidence="6 7" key="1">
    <citation type="submission" date="2019-03" db="EMBL/GenBank/DDBJ databases">
        <title>Complete genome sequence of Paenisporosarcina antarctica CGMCC 1.6503T.</title>
        <authorList>
            <person name="Rong J.-C."/>
            <person name="Chi N.-Y."/>
            <person name="Zhang Q.-F."/>
        </authorList>
    </citation>
    <scope>NUCLEOTIDE SEQUENCE [LARGE SCALE GENOMIC DNA]</scope>
    <source>
        <strain evidence="6 7">CGMCC 1.6503</strain>
    </source>
</reference>
<accession>A0A4P7A131</accession>
<dbReference type="GO" id="GO:0015420">
    <property type="term" value="F:ABC-type vitamin B12 transporter activity"/>
    <property type="evidence" value="ECO:0007669"/>
    <property type="project" value="UniProtKB-UniRule"/>
</dbReference>
<dbReference type="GO" id="GO:0009236">
    <property type="term" value="P:cobalamin biosynthetic process"/>
    <property type="evidence" value="ECO:0007669"/>
    <property type="project" value="UniProtKB-UniRule"/>
</dbReference>
<gene>
    <name evidence="4" type="primary">cobQ</name>
    <name evidence="6" type="ORF">E2636_13665</name>
</gene>